<comment type="caution">
    <text evidence="2">The sequence shown here is derived from an EMBL/GenBank/DDBJ whole genome shotgun (WGS) entry which is preliminary data.</text>
</comment>
<dbReference type="SUPFAM" id="SSF53335">
    <property type="entry name" value="S-adenosyl-L-methionine-dependent methyltransferases"/>
    <property type="match status" value="1"/>
</dbReference>
<gene>
    <name evidence="2" type="ORF">SM611_26870</name>
</gene>
<dbReference type="CDD" id="cd02440">
    <property type="entry name" value="AdoMet_MTases"/>
    <property type="match status" value="1"/>
</dbReference>
<organism evidence="2 3">
    <name type="scientific">Actinomadura monticuli</name>
    <dbReference type="NCBI Taxonomy" id="3097367"/>
    <lineage>
        <taxon>Bacteria</taxon>
        <taxon>Bacillati</taxon>
        <taxon>Actinomycetota</taxon>
        <taxon>Actinomycetes</taxon>
        <taxon>Streptosporangiales</taxon>
        <taxon>Thermomonosporaceae</taxon>
        <taxon>Actinomadura</taxon>
    </lineage>
</organism>
<sequence length="338" mass="35597">MTSGAAAMPAWESMSEEQVGRWREVLDGVAGMLPEGPVSVLVDGGPHTGAFAERLACRLRDAGRVRPGGEASGPGLRTVTVAAGSGWRARPPVGGWDVVIWLRSHRAAGGDAENGADIVIDLHDVTWPVIRHVAPRLAGQGGWFAAETRAFFGPRAAAWDAKFGDDVPAYTSAIAEAALPEGGSVVDVGCGTGRALPVLRSAVGPAGKVIGVDLTPQMLDTARAHGRARHCVLMLADARRLPFADARLDAVFAAGLVQHMPDPAAALVELARITRRGGRLIVFHPSGRAALAARHGRILRPGELLAQARLGPLLARTGWRLDAYDDPPHRFLVLATRC</sequence>
<evidence type="ECO:0000313" key="3">
    <source>
        <dbReference type="Proteomes" id="UP001569963"/>
    </source>
</evidence>
<name>A0ABV4QHU5_9ACTN</name>
<evidence type="ECO:0000313" key="2">
    <source>
        <dbReference type="EMBL" id="MFA1542578.1"/>
    </source>
</evidence>
<dbReference type="GO" id="GO:0008168">
    <property type="term" value="F:methyltransferase activity"/>
    <property type="evidence" value="ECO:0007669"/>
    <property type="project" value="UniProtKB-KW"/>
</dbReference>
<dbReference type="RefSeq" id="WP_371952887.1">
    <property type="nucleotide sequence ID" value="NZ_JAXCEI010000013.1"/>
</dbReference>
<keyword evidence="2" id="KW-0489">Methyltransferase</keyword>
<dbReference type="EMBL" id="JAXCEI010000013">
    <property type="protein sequence ID" value="MFA1542578.1"/>
    <property type="molecule type" value="Genomic_DNA"/>
</dbReference>
<dbReference type="GO" id="GO:0032259">
    <property type="term" value="P:methylation"/>
    <property type="evidence" value="ECO:0007669"/>
    <property type="project" value="UniProtKB-KW"/>
</dbReference>
<dbReference type="InterPro" id="IPR029063">
    <property type="entry name" value="SAM-dependent_MTases_sf"/>
</dbReference>
<proteinExistence type="predicted"/>
<dbReference type="PANTHER" id="PTHR43591:SF24">
    <property type="entry name" value="2-METHOXY-6-POLYPRENYL-1,4-BENZOQUINOL METHYLASE, MITOCHONDRIAL"/>
    <property type="match status" value="1"/>
</dbReference>
<protein>
    <submittedName>
        <fullName evidence="2">Methyltransferase domain-containing protein</fullName>
    </submittedName>
</protein>
<dbReference type="PANTHER" id="PTHR43591">
    <property type="entry name" value="METHYLTRANSFERASE"/>
    <property type="match status" value="1"/>
</dbReference>
<dbReference type="Proteomes" id="UP001569963">
    <property type="component" value="Unassembled WGS sequence"/>
</dbReference>
<dbReference type="Gene3D" id="3.40.50.150">
    <property type="entry name" value="Vaccinia Virus protein VP39"/>
    <property type="match status" value="1"/>
</dbReference>
<accession>A0ABV4QHU5</accession>
<feature type="domain" description="Methyltransferase type 11" evidence="1">
    <location>
        <begin position="186"/>
        <end position="282"/>
    </location>
</feature>
<dbReference type="InterPro" id="IPR013216">
    <property type="entry name" value="Methyltransf_11"/>
</dbReference>
<keyword evidence="2" id="KW-0808">Transferase</keyword>
<keyword evidence="3" id="KW-1185">Reference proteome</keyword>
<reference evidence="2 3" key="1">
    <citation type="submission" date="2023-11" db="EMBL/GenBank/DDBJ databases">
        <title>Actinomadura monticuli sp. nov., isolated from volcanic ash.</title>
        <authorList>
            <person name="Lee S.D."/>
            <person name="Yang H."/>
            <person name="Kim I.S."/>
        </authorList>
    </citation>
    <scope>NUCLEOTIDE SEQUENCE [LARGE SCALE GENOMIC DNA]</scope>
    <source>
        <strain evidence="2 3">DLS-62</strain>
    </source>
</reference>
<dbReference type="Pfam" id="PF08241">
    <property type="entry name" value="Methyltransf_11"/>
    <property type="match status" value="1"/>
</dbReference>
<evidence type="ECO:0000259" key="1">
    <source>
        <dbReference type="Pfam" id="PF08241"/>
    </source>
</evidence>